<evidence type="ECO:0000256" key="6">
    <source>
        <dbReference type="ARBA" id="ARBA00023118"/>
    </source>
</evidence>
<evidence type="ECO:0000256" key="5">
    <source>
        <dbReference type="ARBA" id="ARBA00022842"/>
    </source>
</evidence>
<evidence type="ECO:0000256" key="4">
    <source>
        <dbReference type="ARBA" id="ARBA00022801"/>
    </source>
</evidence>
<comment type="similarity">
    <text evidence="10">Belongs to the CRISPR-associated endonuclease Cas1 family.</text>
</comment>
<dbReference type="Proteomes" id="UP001604335">
    <property type="component" value="Unassembled WGS sequence"/>
</dbReference>
<name>A0ABW7C7C3_9CYAN</name>
<dbReference type="InterPro" id="IPR019856">
    <property type="entry name" value="CRISPR-assoc_Cas1_DVULG"/>
</dbReference>
<evidence type="ECO:0000256" key="10">
    <source>
        <dbReference type="HAMAP-Rule" id="MF_01470"/>
    </source>
</evidence>
<keyword evidence="8 10" id="KW-0464">Manganese</keyword>
<feature type="binding site" evidence="10">
    <location>
        <position position="166"/>
    </location>
    <ligand>
        <name>Mn(2+)</name>
        <dbReference type="ChEBI" id="CHEBI:29035"/>
    </ligand>
</feature>
<accession>A0ABW7C7C3</accession>
<dbReference type="InterPro" id="IPR050646">
    <property type="entry name" value="Cas1"/>
</dbReference>
<gene>
    <name evidence="11" type="primary">cas1c</name>
    <name evidence="10" type="synonym">cas1</name>
    <name evidence="11" type="ORF">VPK24_05460</name>
</gene>
<dbReference type="PANTHER" id="PTHR34353">
    <property type="entry name" value="CRISPR-ASSOCIATED ENDONUCLEASE CAS1 1"/>
    <property type="match status" value="1"/>
</dbReference>
<comment type="cofactor">
    <cofactor evidence="10">
        <name>Mg(2+)</name>
        <dbReference type="ChEBI" id="CHEBI:18420"/>
    </cofactor>
    <cofactor evidence="10">
        <name>Mn(2+)</name>
        <dbReference type="ChEBI" id="CHEBI:29035"/>
    </cofactor>
</comment>
<keyword evidence="4 10" id="KW-0378">Hydrolase</keyword>
<dbReference type="EMBL" id="JAZAQF010000028">
    <property type="protein sequence ID" value="MFG3817075.1"/>
    <property type="molecule type" value="Genomic_DNA"/>
</dbReference>
<evidence type="ECO:0000256" key="7">
    <source>
        <dbReference type="ARBA" id="ARBA00023125"/>
    </source>
</evidence>
<keyword evidence="5 10" id="KW-0460">Magnesium</keyword>
<keyword evidence="2 10" id="KW-0479">Metal-binding</keyword>
<evidence type="ECO:0000256" key="8">
    <source>
        <dbReference type="ARBA" id="ARBA00023211"/>
    </source>
</evidence>
<dbReference type="NCBIfam" id="TIGR00287">
    <property type="entry name" value="cas1"/>
    <property type="match status" value="1"/>
</dbReference>
<keyword evidence="3 10" id="KW-0255">Endonuclease</keyword>
<protein>
    <recommendedName>
        <fullName evidence="10">CRISPR-associated endonuclease Cas1</fullName>
        <ecNumber evidence="10">3.1.-.-</ecNumber>
    </recommendedName>
</protein>
<reference evidence="12" key="1">
    <citation type="journal article" date="2024" name="Algal Res.">
        <title>Biochemical, toxicological and genomic investigation of a high-biomass producing Limnothrix strain isolated from Italian shallow drinking water reservoir.</title>
        <authorList>
            <person name="Simonazzi M."/>
            <person name="Shishido T.K."/>
            <person name="Delbaje E."/>
            <person name="Wahlsten M."/>
            <person name="Fewer D.P."/>
            <person name="Sivonen K."/>
            <person name="Pezzolesi L."/>
            <person name="Pistocchi R."/>
        </authorList>
    </citation>
    <scope>NUCLEOTIDE SEQUENCE [LARGE SCALE GENOMIC DNA]</scope>
    <source>
        <strain evidence="12">LRLZ20PSL1</strain>
    </source>
</reference>
<evidence type="ECO:0000256" key="2">
    <source>
        <dbReference type="ARBA" id="ARBA00022723"/>
    </source>
</evidence>
<organism evidence="11 12">
    <name type="scientific">Limnothrix redekei LRLZ20PSL1</name>
    <dbReference type="NCBI Taxonomy" id="3112953"/>
    <lineage>
        <taxon>Bacteria</taxon>
        <taxon>Bacillati</taxon>
        <taxon>Cyanobacteriota</taxon>
        <taxon>Cyanophyceae</taxon>
        <taxon>Pseudanabaenales</taxon>
        <taxon>Pseudanabaenaceae</taxon>
        <taxon>Limnothrix</taxon>
    </lineage>
</organism>
<evidence type="ECO:0000256" key="3">
    <source>
        <dbReference type="ARBA" id="ARBA00022759"/>
    </source>
</evidence>
<sequence length="343" mass="39332">MKTLQNVLYLQIQGAYARLEGETIKIEFEKSLILQVPLHHLEGIVLFGNVLVSPFLIHRCASDGRDIVWLSEHGRFQGRLSSATSGNVLLRQAQHQAASNPDTQIQIVRRLIAGKFQNSRNFLLRLARESQDPEDRKFLQQAAKTHEQVIQSLPNITSIDALRGQEGFAARCYFEAFDRGIRRDRDLFQFEARSRRPPLNPMNSLLSLTYTLLTREYVAACESVGLDPQIGFLHALRPGRPALALDLMEELRSIFADRFVFKMINLGQIKADDFIERPGGAIYLNDSARKIFLTAYEKRKHEEITHPFLQKSVPWELVPHIQARLLARYLRGDLPHYPPFVPR</sequence>
<evidence type="ECO:0000256" key="9">
    <source>
        <dbReference type="ARBA" id="ARBA00038592"/>
    </source>
</evidence>
<dbReference type="InterPro" id="IPR042211">
    <property type="entry name" value="CRISPR-assoc_Cas1_N"/>
</dbReference>
<keyword evidence="7 10" id="KW-0238">DNA-binding</keyword>
<dbReference type="InterPro" id="IPR002729">
    <property type="entry name" value="CRISPR-assoc_Cas1"/>
</dbReference>
<dbReference type="RefSeq" id="WP_393011126.1">
    <property type="nucleotide sequence ID" value="NZ_JAZAQF010000028.1"/>
</dbReference>
<feature type="binding site" evidence="10">
    <location>
        <position position="249"/>
    </location>
    <ligand>
        <name>Mn(2+)</name>
        <dbReference type="ChEBI" id="CHEBI:29035"/>
    </ligand>
</feature>
<evidence type="ECO:0000313" key="11">
    <source>
        <dbReference type="EMBL" id="MFG3817075.1"/>
    </source>
</evidence>
<dbReference type="Gene3D" id="3.100.10.20">
    <property type="entry name" value="CRISPR-associated endonuclease Cas1, N-terminal domain"/>
    <property type="match status" value="1"/>
</dbReference>
<evidence type="ECO:0000256" key="1">
    <source>
        <dbReference type="ARBA" id="ARBA00022722"/>
    </source>
</evidence>
<evidence type="ECO:0000313" key="12">
    <source>
        <dbReference type="Proteomes" id="UP001604335"/>
    </source>
</evidence>
<dbReference type="HAMAP" id="MF_01470">
    <property type="entry name" value="Cas1"/>
    <property type="match status" value="1"/>
</dbReference>
<dbReference type="Gene3D" id="1.20.120.920">
    <property type="entry name" value="CRISPR-associated endonuclease Cas1, C-terminal domain"/>
    <property type="match status" value="1"/>
</dbReference>
<comment type="subunit">
    <text evidence="9 10">Homodimer, forms a heterotetramer with a Cas2 homodimer.</text>
</comment>
<keyword evidence="6 10" id="KW-0051">Antiviral defense</keyword>
<feature type="binding site" evidence="10">
    <location>
        <position position="234"/>
    </location>
    <ligand>
        <name>Mn(2+)</name>
        <dbReference type="ChEBI" id="CHEBI:29035"/>
    </ligand>
</feature>
<keyword evidence="1 10" id="KW-0540">Nuclease</keyword>
<keyword evidence="12" id="KW-1185">Reference proteome</keyword>
<dbReference type="Pfam" id="PF01867">
    <property type="entry name" value="Cas_Cas1"/>
    <property type="match status" value="1"/>
</dbReference>
<dbReference type="PANTHER" id="PTHR34353:SF2">
    <property type="entry name" value="CRISPR-ASSOCIATED ENDONUCLEASE CAS1 1"/>
    <property type="match status" value="1"/>
</dbReference>
<dbReference type="InterPro" id="IPR042206">
    <property type="entry name" value="CRISPR-assoc_Cas1_C"/>
</dbReference>
<comment type="caution">
    <text evidence="11">The sequence shown here is derived from an EMBL/GenBank/DDBJ whole genome shotgun (WGS) entry which is preliminary data.</text>
</comment>
<proteinExistence type="inferred from homology"/>
<dbReference type="GO" id="GO:0004519">
    <property type="term" value="F:endonuclease activity"/>
    <property type="evidence" value="ECO:0007669"/>
    <property type="project" value="UniProtKB-KW"/>
</dbReference>
<dbReference type="EC" id="3.1.-.-" evidence="10"/>
<dbReference type="NCBIfam" id="TIGR03640">
    <property type="entry name" value="cas1_DVULG"/>
    <property type="match status" value="1"/>
</dbReference>
<comment type="function">
    <text evidence="10">CRISPR (clustered regularly interspaced short palindromic repeat), is an adaptive immune system that provides protection against mobile genetic elements (viruses, transposable elements and conjugative plasmids). CRISPR clusters contain spacers, sequences complementary to antecedent mobile elements, and target invading nucleic acids. CRISPR clusters are transcribed and processed into CRISPR RNA (crRNA). Acts as a dsDNA endonuclease. Involved in the integration of spacer DNA into the CRISPR cassette.</text>
</comment>